<proteinExistence type="inferred from homology"/>
<reference evidence="13" key="1">
    <citation type="submission" date="2019-04" db="EMBL/GenBank/DDBJ databases">
        <title>Evolution of Biomass-Degrading Anaerobic Consortia Revealed by Metagenomics.</title>
        <authorList>
            <person name="Peng X."/>
        </authorList>
    </citation>
    <scope>NUCLEOTIDE SEQUENCE</scope>
    <source>
        <strain evidence="13">SIG66</strain>
    </source>
</reference>
<dbReference type="Gene3D" id="3.30.2010.10">
    <property type="entry name" value="Metalloproteases ('zincins'), catalytic domain"/>
    <property type="match status" value="1"/>
</dbReference>
<dbReference type="Pfam" id="PF01435">
    <property type="entry name" value="Peptidase_M48"/>
    <property type="match status" value="1"/>
</dbReference>
<evidence type="ECO:0000313" key="13">
    <source>
        <dbReference type="EMBL" id="MBE6421540.1"/>
    </source>
</evidence>
<keyword evidence="9 11" id="KW-0482">Metalloprotease</keyword>
<comment type="cofactor">
    <cofactor evidence="11">
        <name>Zn(2+)</name>
        <dbReference type="ChEBI" id="CHEBI:29105"/>
    </cofactor>
    <text evidence="11">Binds 1 zinc ion per subunit.</text>
</comment>
<dbReference type="GO" id="GO:0004222">
    <property type="term" value="F:metalloendopeptidase activity"/>
    <property type="evidence" value="ECO:0007669"/>
    <property type="project" value="UniProtKB-UniRule"/>
</dbReference>
<feature type="binding site" evidence="11">
    <location>
        <position position="141"/>
    </location>
    <ligand>
        <name>Zn(2+)</name>
        <dbReference type="ChEBI" id="CHEBI:29105"/>
        <note>catalytic</note>
    </ligand>
</feature>
<keyword evidence="3 11" id="KW-0645">Protease</keyword>
<dbReference type="HAMAP" id="MF_00188">
    <property type="entry name" value="Pept_M48_protease_HtpX"/>
    <property type="match status" value="1"/>
</dbReference>
<keyword evidence="8 11" id="KW-1133">Transmembrane helix</keyword>
<sequence length="297" mass="32069">MFGGVNASSAQTAQTVDMMAASAPITASVSTSLAYVLPFVWLGAMIWLYVSWYVGAPIVLSGTGAKEISRADNPEIYRLVENLCITRGLPVPKIYIMEDPSLNAFATGRDPDHAIIALTTGIIQKLDRAELEGVIAHELAHVENRDIRLMLLVVAGISFFTLLAEICFRMAASSSRRSGKDKGNNAVFFLVIGIMLTIYGYIVAPLIRLAVSRTREYQADASAALMTRNPGALASALRKISADPRVEALDNRETVAAMCIANPLGSARFFSLISGLWATHPPIEARIAALKEMDGRI</sequence>
<evidence type="ECO:0000256" key="8">
    <source>
        <dbReference type="ARBA" id="ARBA00022989"/>
    </source>
</evidence>
<dbReference type="GO" id="GO:0006508">
    <property type="term" value="P:proteolysis"/>
    <property type="evidence" value="ECO:0007669"/>
    <property type="project" value="UniProtKB-KW"/>
</dbReference>
<keyword evidence="10 11" id="KW-0472">Membrane</keyword>
<dbReference type="InterPro" id="IPR022919">
    <property type="entry name" value="Pept_M48_protease_HtpX"/>
</dbReference>
<evidence type="ECO:0000256" key="4">
    <source>
        <dbReference type="ARBA" id="ARBA00022692"/>
    </source>
</evidence>
<keyword evidence="5 11" id="KW-0479">Metal-binding</keyword>
<comment type="subcellular location">
    <subcellularLocation>
        <location evidence="11">Cell membrane</location>
        <topology evidence="11">Multi-pass membrane protein</topology>
    </subcellularLocation>
</comment>
<dbReference type="PANTHER" id="PTHR43221:SF2">
    <property type="entry name" value="PROTEASE HTPX HOMOLOG"/>
    <property type="match status" value="1"/>
</dbReference>
<evidence type="ECO:0000256" key="7">
    <source>
        <dbReference type="ARBA" id="ARBA00022833"/>
    </source>
</evidence>
<keyword evidence="6 11" id="KW-0378">Hydrolase</keyword>
<feature type="transmembrane region" description="Helical" evidence="11">
    <location>
        <begin position="149"/>
        <end position="171"/>
    </location>
</feature>
<evidence type="ECO:0000256" key="2">
    <source>
        <dbReference type="ARBA" id="ARBA00022475"/>
    </source>
</evidence>
<feature type="binding site" evidence="11">
    <location>
        <position position="216"/>
    </location>
    <ligand>
        <name>Zn(2+)</name>
        <dbReference type="ChEBI" id="CHEBI:29105"/>
        <note>catalytic</note>
    </ligand>
</feature>
<dbReference type="EC" id="3.4.24.-" evidence="11"/>
<dbReference type="CDD" id="cd07340">
    <property type="entry name" value="M48B_Htpx_like"/>
    <property type="match status" value="1"/>
</dbReference>
<comment type="caution">
    <text evidence="13">The sequence shown here is derived from an EMBL/GenBank/DDBJ whole genome shotgun (WGS) entry which is preliminary data.</text>
</comment>
<accession>A0A928HJ02</accession>
<evidence type="ECO:0000256" key="6">
    <source>
        <dbReference type="ARBA" id="ARBA00022801"/>
    </source>
</evidence>
<dbReference type="PANTHER" id="PTHR43221">
    <property type="entry name" value="PROTEASE HTPX"/>
    <property type="match status" value="1"/>
</dbReference>
<dbReference type="AlphaFoldDB" id="A0A928HJ02"/>
<evidence type="ECO:0000259" key="12">
    <source>
        <dbReference type="Pfam" id="PF01435"/>
    </source>
</evidence>
<dbReference type="InterPro" id="IPR050083">
    <property type="entry name" value="HtpX_protease"/>
</dbReference>
<feature type="active site" evidence="11">
    <location>
        <position position="138"/>
    </location>
</feature>
<feature type="domain" description="Peptidase M48" evidence="12">
    <location>
        <begin position="72"/>
        <end position="293"/>
    </location>
</feature>
<evidence type="ECO:0000256" key="5">
    <source>
        <dbReference type="ARBA" id="ARBA00022723"/>
    </source>
</evidence>
<evidence type="ECO:0000313" key="14">
    <source>
        <dbReference type="Proteomes" id="UP000725649"/>
    </source>
</evidence>
<dbReference type="Proteomes" id="UP000725649">
    <property type="component" value="Unassembled WGS sequence"/>
</dbReference>
<evidence type="ECO:0000256" key="1">
    <source>
        <dbReference type="ARBA" id="ARBA00009779"/>
    </source>
</evidence>
<feature type="transmembrane region" description="Helical" evidence="11">
    <location>
        <begin position="39"/>
        <end position="60"/>
    </location>
</feature>
<evidence type="ECO:0000256" key="10">
    <source>
        <dbReference type="ARBA" id="ARBA00023136"/>
    </source>
</evidence>
<keyword evidence="2 11" id="KW-1003">Cell membrane</keyword>
<dbReference type="EMBL" id="SUVG01000006">
    <property type="protein sequence ID" value="MBE6421540.1"/>
    <property type="molecule type" value="Genomic_DNA"/>
</dbReference>
<protein>
    <recommendedName>
        <fullName evidence="11">Protease HtpX homolog</fullName>
        <ecNumber evidence="11">3.4.24.-</ecNumber>
    </recommendedName>
</protein>
<feature type="transmembrane region" description="Helical" evidence="11">
    <location>
        <begin position="186"/>
        <end position="207"/>
    </location>
</feature>
<evidence type="ECO:0000256" key="3">
    <source>
        <dbReference type="ARBA" id="ARBA00022670"/>
    </source>
</evidence>
<dbReference type="GO" id="GO:0005886">
    <property type="term" value="C:plasma membrane"/>
    <property type="evidence" value="ECO:0007669"/>
    <property type="project" value="UniProtKB-SubCell"/>
</dbReference>
<keyword evidence="4 11" id="KW-0812">Transmembrane</keyword>
<gene>
    <name evidence="11" type="primary">htpX</name>
    <name evidence="13" type="ORF">E7027_05380</name>
</gene>
<evidence type="ECO:0000256" key="9">
    <source>
        <dbReference type="ARBA" id="ARBA00023049"/>
    </source>
</evidence>
<dbReference type="GO" id="GO:0008270">
    <property type="term" value="F:zinc ion binding"/>
    <property type="evidence" value="ECO:0007669"/>
    <property type="project" value="UniProtKB-UniRule"/>
</dbReference>
<feature type="binding site" evidence="11">
    <location>
        <position position="137"/>
    </location>
    <ligand>
        <name>Zn(2+)</name>
        <dbReference type="ChEBI" id="CHEBI:29105"/>
        <note>catalytic</note>
    </ligand>
</feature>
<name>A0A928HJ02_9BACT</name>
<organism evidence="13 14">
    <name type="scientific">Candidatus Avelusimicrobium gallicola</name>
    <dbReference type="NCBI Taxonomy" id="2562704"/>
    <lineage>
        <taxon>Bacteria</taxon>
        <taxon>Pseudomonadati</taxon>
        <taxon>Elusimicrobiota</taxon>
        <taxon>Elusimicrobia</taxon>
        <taxon>Elusimicrobiales</taxon>
        <taxon>Elusimicrobiaceae</taxon>
        <taxon>Candidatus Avelusimicrobium</taxon>
    </lineage>
</organism>
<dbReference type="InterPro" id="IPR001915">
    <property type="entry name" value="Peptidase_M48"/>
</dbReference>
<comment type="similarity">
    <text evidence="1 11">Belongs to the peptidase M48B family.</text>
</comment>
<keyword evidence="7 11" id="KW-0862">Zinc</keyword>
<evidence type="ECO:0000256" key="11">
    <source>
        <dbReference type="HAMAP-Rule" id="MF_00188"/>
    </source>
</evidence>